<dbReference type="RefSeq" id="XP_031860886.1">
    <property type="nucleotide sequence ID" value="XM_032004771.1"/>
</dbReference>
<protein>
    <submittedName>
        <fullName evidence="1">Uncharacterized protein</fullName>
    </submittedName>
</protein>
<dbReference type="EMBL" id="CP144054">
    <property type="protein sequence ID" value="WWD17792.1"/>
    <property type="molecule type" value="Genomic_DNA"/>
</dbReference>
<dbReference type="KEGG" id="ksn:43588910"/>
<gene>
    <name evidence="1" type="ORF">CI109_102234</name>
</gene>
<proteinExistence type="predicted"/>
<organism evidence="1 2">
    <name type="scientific">Kwoniella shandongensis</name>
    <dbReference type="NCBI Taxonomy" id="1734106"/>
    <lineage>
        <taxon>Eukaryota</taxon>
        <taxon>Fungi</taxon>
        <taxon>Dikarya</taxon>
        <taxon>Basidiomycota</taxon>
        <taxon>Agaricomycotina</taxon>
        <taxon>Tremellomycetes</taxon>
        <taxon>Tremellales</taxon>
        <taxon>Cryptococcaceae</taxon>
        <taxon>Kwoniella</taxon>
    </lineage>
</organism>
<dbReference type="AlphaFoldDB" id="A0A5M6BYM7"/>
<evidence type="ECO:0000313" key="2">
    <source>
        <dbReference type="Proteomes" id="UP000322225"/>
    </source>
</evidence>
<dbReference type="Proteomes" id="UP000322225">
    <property type="component" value="Chromosome 4"/>
</dbReference>
<evidence type="ECO:0000313" key="1">
    <source>
        <dbReference type="EMBL" id="WWD17792.1"/>
    </source>
</evidence>
<accession>A0A5M6BYM7</accession>
<sequence>MSLPQYRQSDLDDESVPLVSAPEYHNDDKETTDPSPVYPPHASRLEQRSGGSPSPPETIAIAQRGFPSLACFPQDRIELYVPIPIPIPVPGQLVPDSSNDNAINQVQVTKSWVRVMDEGWSTFEYNPPSRLAVQISDGLGDYEARKAHEEEIAEKEVETAATVCLSILALIGFVVFVIWLLGAIV</sequence>
<reference evidence="1" key="2">
    <citation type="submission" date="2024-01" db="EMBL/GenBank/DDBJ databases">
        <title>Comparative genomics of Cryptococcus and Kwoniella reveals pathogenesis evolution and contrasting modes of karyotype evolution via chromosome fusion or intercentromeric recombination.</title>
        <authorList>
            <person name="Coelho M.A."/>
            <person name="David-Palma M."/>
            <person name="Shea T."/>
            <person name="Bowers K."/>
            <person name="McGinley-Smith S."/>
            <person name="Mohammad A.W."/>
            <person name="Gnirke A."/>
            <person name="Yurkov A.M."/>
            <person name="Nowrousian M."/>
            <person name="Sun S."/>
            <person name="Cuomo C.A."/>
            <person name="Heitman J."/>
        </authorList>
    </citation>
    <scope>NUCLEOTIDE SEQUENCE</scope>
    <source>
        <strain evidence="1">CBS 12478</strain>
    </source>
</reference>
<reference evidence="1" key="1">
    <citation type="submission" date="2017-08" db="EMBL/GenBank/DDBJ databases">
        <authorList>
            <person name="Cuomo C."/>
            <person name="Billmyre B."/>
            <person name="Heitman J."/>
        </authorList>
    </citation>
    <scope>NUCLEOTIDE SEQUENCE</scope>
    <source>
        <strain evidence="1">CBS 12478</strain>
    </source>
</reference>
<keyword evidence="2" id="KW-1185">Reference proteome</keyword>
<name>A0A5M6BYM7_9TREE</name>
<dbReference type="GeneID" id="43588910"/>